<reference evidence="10" key="1">
    <citation type="submission" date="2020-12" db="EMBL/GenBank/DDBJ databases">
        <title>WGS assembly of Carya illinoinensis cv. Pawnee.</title>
        <authorList>
            <person name="Platts A."/>
            <person name="Shu S."/>
            <person name="Wright S."/>
            <person name="Barry K."/>
            <person name="Edger P."/>
            <person name="Pires J.C."/>
            <person name="Schmutz J."/>
        </authorList>
    </citation>
    <scope>NUCLEOTIDE SEQUENCE</scope>
    <source>
        <tissue evidence="10">Leaf</tissue>
    </source>
</reference>
<keyword evidence="6 8" id="KW-0408">Iron</keyword>
<keyword evidence="9" id="KW-0472">Membrane</keyword>
<evidence type="ECO:0000313" key="11">
    <source>
        <dbReference type="EMBL" id="KAG6699604.1"/>
    </source>
</evidence>
<keyword evidence="4 8" id="KW-0479">Metal-binding</keyword>
<reference evidence="11" key="2">
    <citation type="submission" date="2021-01" db="EMBL/GenBank/DDBJ databases">
        <authorList>
            <person name="Lovell J.T."/>
            <person name="Bentley N."/>
            <person name="Bhattarai G."/>
            <person name="Jenkins J.W."/>
            <person name="Sreedasyam A."/>
            <person name="Alarcon Y."/>
            <person name="Bock C."/>
            <person name="Boston L."/>
            <person name="Carlson J."/>
            <person name="Cervantes K."/>
            <person name="Clermont K."/>
            <person name="Krom N."/>
            <person name="Kubenka K."/>
            <person name="Mamidi S."/>
            <person name="Mattison C."/>
            <person name="Monteros M."/>
            <person name="Pisani C."/>
            <person name="Plott C."/>
            <person name="Rajasekar S."/>
            <person name="Rhein H.S."/>
            <person name="Rohla C."/>
            <person name="Song M."/>
            <person name="Hilaire R.S."/>
            <person name="Shu S."/>
            <person name="Wells L."/>
            <person name="Wang X."/>
            <person name="Webber J."/>
            <person name="Heerema R.J."/>
            <person name="Klein P."/>
            <person name="Conner P."/>
            <person name="Grauke L."/>
            <person name="Grimwood J."/>
            <person name="Schmutz J."/>
            <person name="Randall J.J."/>
        </authorList>
    </citation>
    <scope>NUCLEOTIDE SEQUENCE</scope>
    <source>
        <tissue evidence="11">Leaf</tissue>
    </source>
</reference>
<evidence type="ECO:0000256" key="6">
    <source>
        <dbReference type="ARBA" id="ARBA00023004"/>
    </source>
</evidence>
<comment type="caution">
    <text evidence="10">The sequence shown here is derived from an EMBL/GenBank/DDBJ whole genome shotgun (WGS) entry which is preliminary data.</text>
</comment>
<dbReference type="InterPro" id="IPR001128">
    <property type="entry name" value="Cyt_P450"/>
</dbReference>
<feature type="transmembrane region" description="Helical" evidence="9">
    <location>
        <begin position="6"/>
        <end position="22"/>
    </location>
</feature>
<keyword evidence="3 8" id="KW-0349">Heme</keyword>
<comment type="similarity">
    <text evidence="2 8">Belongs to the cytochrome P450 family.</text>
</comment>
<dbReference type="AlphaFoldDB" id="A0A8T1PP25"/>
<dbReference type="Pfam" id="PF00067">
    <property type="entry name" value="p450"/>
    <property type="match status" value="1"/>
</dbReference>
<evidence type="ECO:0000256" key="5">
    <source>
        <dbReference type="ARBA" id="ARBA00023002"/>
    </source>
</evidence>
<keyword evidence="12" id="KW-1185">Reference proteome</keyword>
<evidence type="ECO:0000256" key="3">
    <source>
        <dbReference type="ARBA" id="ARBA00022617"/>
    </source>
</evidence>
<evidence type="ECO:0008006" key="13">
    <source>
        <dbReference type="Google" id="ProtNLM"/>
    </source>
</evidence>
<proteinExistence type="inferred from homology"/>
<dbReference type="Proteomes" id="UP000811609">
    <property type="component" value="Chromosome 8"/>
</dbReference>
<dbReference type="PROSITE" id="PS00086">
    <property type="entry name" value="CYTOCHROME_P450"/>
    <property type="match status" value="1"/>
</dbReference>
<evidence type="ECO:0000256" key="2">
    <source>
        <dbReference type="ARBA" id="ARBA00010617"/>
    </source>
</evidence>
<evidence type="ECO:0000256" key="8">
    <source>
        <dbReference type="RuleBase" id="RU000461"/>
    </source>
</evidence>
<keyword evidence="5 8" id="KW-0560">Oxidoreductase</keyword>
<organism evidence="10 12">
    <name type="scientific">Carya illinoinensis</name>
    <name type="common">Pecan</name>
    <dbReference type="NCBI Taxonomy" id="32201"/>
    <lineage>
        <taxon>Eukaryota</taxon>
        <taxon>Viridiplantae</taxon>
        <taxon>Streptophyta</taxon>
        <taxon>Embryophyta</taxon>
        <taxon>Tracheophyta</taxon>
        <taxon>Spermatophyta</taxon>
        <taxon>Magnoliopsida</taxon>
        <taxon>eudicotyledons</taxon>
        <taxon>Gunneridae</taxon>
        <taxon>Pentapetalae</taxon>
        <taxon>rosids</taxon>
        <taxon>fabids</taxon>
        <taxon>Fagales</taxon>
        <taxon>Juglandaceae</taxon>
        <taxon>Carya</taxon>
    </lineage>
</organism>
<evidence type="ECO:0000256" key="4">
    <source>
        <dbReference type="ARBA" id="ARBA00022723"/>
    </source>
</evidence>
<evidence type="ECO:0000313" key="10">
    <source>
        <dbReference type="EMBL" id="KAG6644725.1"/>
    </source>
</evidence>
<evidence type="ECO:0000313" key="12">
    <source>
        <dbReference type="Proteomes" id="UP000811609"/>
    </source>
</evidence>
<dbReference type="EMBL" id="CM031832">
    <property type="protein sequence ID" value="KAG6699604.1"/>
    <property type="molecule type" value="Genomic_DNA"/>
</dbReference>
<comment type="cofactor">
    <cofactor evidence="1">
        <name>heme</name>
        <dbReference type="ChEBI" id="CHEBI:30413"/>
    </cofactor>
</comment>
<dbReference type="GO" id="GO:0004497">
    <property type="term" value="F:monooxygenase activity"/>
    <property type="evidence" value="ECO:0007669"/>
    <property type="project" value="UniProtKB-KW"/>
</dbReference>
<gene>
    <name evidence="10" type="ORF">CIPAW_08G073500</name>
    <name evidence="11" type="ORF">I3842_08G075000</name>
</gene>
<dbReference type="CDD" id="cd11064">
    <property type="entry name" value="CYP86A"/>
    <property type="match status" value="1"/>
</dbReference>
<evidence type="ECO:0000256" key="9">
    <source>
        <dbReference type="SAM" id="Phobius"/>
    </source>
</evidence>
<evidence type="ECO:0000256" key="7">
    <source>
        <dbReference type="ARBA" id="ARBA00023033"/>
    </source>
</evidence>
<dbReference type="PANTHER" id="PTHR24296">
    <property type="entry name" value="CYTOCHROME P450"/>
    <property type="match status" value="1"/>
</dbReference>
<keyword evidence="7 8" id="KW-0503">Monooxygenase</keyword>
<name>A0A8T1PP25_CARIL</name>
<protein>
    <recommendedName>
        <fullName evidence="13">Cytochrome P450</fullName>
    </recommendedName>
</protein>
<keyword evidence="9" id="KW-1133">Transmembrane helix</keyword>
<dbReference type="Proteomes" id="UP000811246">
    <property type="component" value="Chromosome 8"/>
</dbReference>
<dbReference type="GO" id="GO:0016705">
    <property type="term" value="F:oxidoreductase activity, acting on paired donors, with incorporation or reduction of molecular oxygen"/>
    <property type="evidence" value="ECO:0007669"/>
    <property type="project" value="InterPro"/>
</dbReference>
<dbReference type="EMBL" id="CM031816">
    <property type="protein sequence ID" value="KAG6644725.1"/>
    <property type="molecule type" value="Genomic_DNA"/>
</dbReference>
<accession>A0A8T1PP25</accession>
<keyword evidence="9" id="KW-0812">Transmembrane</keyword>
<dbReference type="GO" id="GO:0005506">
    <property type="term" value="F:iron ion binding"/>
    <property type="evidence" value="ECO:0007669"/>
    <property type="project" value="InterPro"/>
</dbReference>
<dbReference type="InterPro" id="IPR017972">
    <property type="entry name" value="Cyt_P450_CS"/>
</dbReference>
<dbReference type="GO" id="GO:0020037">
    <property type="term" value="F:heme binding"/>
    <property type="evidence" value="ECO:0007669"/>
    <property type="project" value="InterPro"/>
</dbReference>
<sequence length="507" mass="58083">MAILGYAVLLLGVVFFLFLGHWKRKQNSPITNWPVVGMVPGLIRNASQVYECTNRVLKHYGGTVEVKGPWFAGMDFIVTSDPMNIHYILSKNFPNYGKGPEIQEILEPLGDGILNSDSDWWTYQRKMMHSVVKNSKFELFLEKIVRQKVSNCLIPVLEHLSKQESEVDLQEVFKRFTFDNSCLMVLGFDPISLSVDFPKFTYVKAFDDMEAAVIYRHILPKWCWKFQRRLQLGQEKKLNKAWELFDGFLYKCISSKREELSRCRTQLEEAAEFNLLTEYMLHEDKEGRMGGTDKFLRDTAFNLMAAGSDTVGSALTWFLWLVATHPSVETKILDEMRKNVMVKDHDQKRACFGIKELDNLVYLHAALCEAFRLYPVIPFHPKTAVKADTLPSGHRVGPNATIVIFLYAMGRMKELWGEDCLEYKPERWISEQGGIISVPSYKFSSFGGGPRSCLGKAMAFIQMKIVATSILWNYHVQVVEGHPVLPSVSVVLQMKHGLKVKINKRIV</sequence>
<evidence type="ECO:0000256" key="1">
    <source>
        <dbReference type="ARBA" id="ARBA00001971"/>
    </source>
</evidence>